<dbReference type="Proteomes" id="UP000324800">
    <property type="component" value="Unassembled WGS sequence"/>
</dbReference>
<evidence type="ECO:0000313" key="2">
    <source>
        <dbReference type="Proteomes" id="UP000324800"/>
    </source>
</evidence>
<proteinExistence type="predicted"/>
<evidence type="ECO:0000313" key="1">
    <source>
        <dbReference type="EMBL" id="KAA6368839.1"/>
    </source>
</evidence>
<dbReference type="AlphaFoldDB" id="A0A5J4UDX7"/>
<protein>
    <submittedName>
        <fullName evidence="1">Uncharacterized protein</fullName>
    </submittedName>
</protein>
<gene>
    <name evidence="1" type="ORF">EZS28_035635</name>
</gene>
<dbReference type="EMBL" id="SNRW01016946">
    <property type="protein sequence ID" value="KAA6368839.1"/>
    <property type="molecule type" value="Genomic_DNA"/>
</dbReference>
<accession>A0A5J4UDX7</accession>
<name>A0A5J4UDX7_9EUKA</name>
<comment type="caution">
    <text evidence="1">The sequence shown here is derived from an EMBL/GenBank/DDBJ whole genome shotgun (WGS) entry which is preliminary data.</text>
</comment>
<organism evidence="1 2">
    <name type="scientific">Streblomastix strix</name>
    <dbReference type="NCBI Taxonomy" id="222440"/>
    <lineage>
        <taxon>Eukaryota</taxon>
        <taxon>Metamonada</taxon>
        <taxon>Preaxostyla</taxon>
        <taxon>Oxymonadida</taxon>
        <taxon>Streblomastigidae</taxon>
        <taxon>Streblomastix</taxon>
    </lineage>
</organism>
<reference evidence="1 2" key="1">
    <citation type="submission" date="2019-03" db="EMBL/GenBank/DDBJ databases">
        <title>Single cell metagenomics reveals metabolic interactions within the superorganism composed of flagellate Streblomastix strix and complex community of Bacteroidetes bacteria on its surface.</title>
        <authorList>
            <person name="Treitli S.C."/>
            <person name="Kolisko M."/>
            <person name="Husnik F."/>
            <person name="Keeling P."/>
            <person name="Hampl V."/>
        </authorList>
    </citation>
    <scope>NUCLEOTIDE SEQUENCE [LARGE SCALE GENOMIC DNA]</scope>
    <source>
        <strain evidence="1">ST1C</strain>
    </source>
</reference>
<sequence>MKGQRVTVILDTGTFYTHHLTAVIIINPNDPHCRPILFAIDNSGTSKLSFMILAARIIEDLLYLGIIPVAFVTDVRYFQDYLVNDKQQI</sequence>